<evidence type="ECO:0000313" key="2">
    <source>
        <dbReference type="EMBL" id="UWZ58479.1"/>
    </source>
</evidence>
<dbReference type="AlphaFoldDB" id="A0A9Q9MJ04"/>
<sequence>MTGPSHREPGGTPLHPHGGEPGAAGIAAWVAGRPVTVAAVEDRLAALRRGPYATRLPHPATAEGRNLRRWLVQVLTVEAAVEHEATLLGLSAGDGVPRPVRLADALRTGGVVAAVIAAHPVARALRDRVAPPVPAEEAETQAYFHRNRDRYPQDYAVVRDALAARLGAEDSERRFARWLEQRCAALVRLEPGYEHPGDPRHADAVHRH</sequence>
<accession>A0A9Q9MJ04</accession>
<gene>
    <name evidence="2" type="ORF">Daura_21250</name>
</gene>
<dbReference type="Proteomes" id="UP001058003">
    <property type="component" value="Chromosome"/>
</dbReference>
<reference evidence="2" key="1">
    <citation type="submission" date="2021-04" db="EMBL/GenBank/DDBJ databases">
        <title>Dactylosporangium aurantiacum NRRL B-8018 full assembly.</title>
        <authorList>
            <person name="Hartkoorn R.C."/>
            <person name="Beaudoing E."/>
            <person name="Hot D."/>
        </authorList>
    </citation>
    <scope>NUCLEOTIDE SEQUENCE</scope>
    <source>
        <strain evidence="2">NRRL B-8018</strain>
    </source>
</reference>
<dbReference type="InterPro" id="IPR055582">
    <property type="entry name" value="DUF7158"/>
</dbReference>
<organism evidence="2 3">
    <name type="scientific">Dactylosporangium aurantiacum</name>
    <dbReference type="NCBI Taxonomy" id="35754"/>
    <lineage>
        <taxon>Bacteria</taxon>
        <taxon>Bacillati</taxon>
        <taxon>Actinomycetota</taxon>
        <taxon>Actinomycetes</taxon>
        <taxon>Micromonosporales</taxon>
        <taxon>Micromonosporaceae</taxon>
        <taxon>Dactylosporangium</taxon>
    </lineage>
</organism>
<protein>
    <submittedName>
        <fullName evidence="2">Malonyl CoA-ACP transacylase</fullName>
    </submittedName>
</protein>
<evidence type="ECO:0000313" key="3">
    <source>
        <dbReference type="Proteomes" id="UP001058003"/>
    </source>
</evidence>
<feature type="region of interest" description="Disordered" evidence="1">
    <location>
        <begin position="1"/>
        <end position="21"/>
    </location>
</feature>
<evidence type="ECO:0000256" key="1">
    <source>
        <dbReference type="SAM" id="MobiDB-lite"/>
    </source>
</evidence>
<dbReference type="RefSeq" id="WP_052388380.1">
    <property type="nucleotide sequence ID" value="NZ_CP073767.1"/>
</dbReference>
<dbReference type="KEGG" id="daur:Daura_21250"/>
<name>A0A9Q9MJ04_9ACTN</name>
<proteinExistence type="predicted"/>
<keyword evidence="3" id="KW-1185">Reference proteome</keyword>
<dbReference type="OrthoDB" id="3527984at2"/>
<dbReference type="EMBL" id="CP073767">
    <property type="protein sequence ID" value="UWZ58479.1"/>
    <property type="molecule type" value="Genomic_DNA"/>
</dbReference>
<dbReference type="Pfam" id="PF23716">
    <property type="entry name" value="DUF7158"/>
    <property type="match status" value="1"/>
</dbReference>